<name>A0ABU5ZBM7_9FLAO</name>
<accession>A0ABU5ZBM7</accession>
<proteinExistence type="predicted"/>
<sequence length="66" mass="7854">MITGFLYHDLVGGNDLLKINGKWSRVIYAPKLIEIMKRIKEKQDSDNRKLMEIDEYNRMVPLLELF</sequence>
<organism evidence="1 2">
    <name type="scientific">Capnocytophaga gingivalis</name>
    <dbReference type="NCBI Taxonomy" id="1017"/>
    <lineage>
        <taxon>Bacteria</taxon>
        <taxon>Pseudomonadati</taxon>
        <taxon>Bacteroidota</taxon>
        <taxon>Flavobacteriia</taxon>
        <taxon>Flavobacteriales</taxon>
        <taxon>Flavobacteriaceae</taxon>
        <taxon>Capnocytophaga</taxon>
    </lineage>
</organism>
<comment type="caution">
    <text evidence="1">The sequence shown here is derived from an EMBL/GenBank/DDBJ whole genome shotgun (WGS) entry which is preliminary data.</text>
</comment>
<dbReference type="EMBL" id="JAYKBW010000006">
    <property type="protein sequence ID" value="MEB3074886.1"/>
    <property type="molecule type" value="Genomic_DNA"/>
</dbReference>
<dbReference type="Proteomes" id="UP001311730">
    <property type="component" value="Unassembled WGS sequence"/>
</dbReference>
<protein>
    <submittedName>
        <fullName evidence="1">Uncharacterized protein</fullName>
    </submittedName>
</protein>
<dbReference type="RefSeq" id="WP_323983191.1">
    <property type="nucleotide sequence ID" value="NZ_JAYKBW010000006.1"/>
</dbReference>
<keyword evidence="2" id="KW-1185">Reference proteome</keyword>
<evidence type="ECO:0000313" key="2">
    <source>
        <dbReference type="Proteomes" id="UP001311730"/>
    </source>
</evidence>
<evidence type="ECO:0000313" key="1">
    <source>
        <dbReference type="EMBL" id="MEB3074886.1"/>
    </source>
</evidence>
<gene>
    <name evidence="1" type="ORF">VJJ08_06165</name>
</gene>
<reference evidence="1 2" key="1">
    <citation type="submission" date="2023-12" db="EMBL/GenBank/DDBJ databases">
        <title>Genomic sequences of Capnocytophaga and Parvimonas strains.</title>
        <authorList>
            <person name="Watt R.M."/>
            <person name="Wang M."/>
            <person name="Yang T."/>
            <person name="Tong W.M."/>
        </authorList>
    </citation>
    <scope>NUCLEOTIDE SEQUENCE [LARGE SCALE GENOMIC DNA]</scope>
    <source>
        <strain evidence="1 2">CCUG 13096</strain>
    </source>
</reference>